<dbReference type="GO" id="GO:0003677">
    <property type="term" value="F:DNA binding"/>
    <property type="evidence" value="ECO:0007669"/>
    <property type="project" value="InterPro"/>
</dbReference>
<dbReference type="PANTHER" id="PTHR34605:SF3">
    <property type="entry name" value="P CELL-TYPE AGGLUTINATION PROTEIN MAP4-LIKE-RELATED"/>
    <property type="match status" value="1"/>
</dbReference>
<dbReference type="SUPFAM" id="SSF56349">
    <property type="entry name" value="DNA breaking-rejoining enzymes"/>
    <property type="match status" value="1"/>
</dbReference>
<sequence length="215" mass="24626">MLEDWSREQVLSKDTRTPITLEILSCFQVIWATVCRDEFEVCLFKAVASTAFGGLLEQVIGSKHDLSGITLQSTIYQVLHFHLKMSPYSRITSYILNTLRQIRKKGALVKLQPCYMCDICPVKNLKAFMALKGHNDGCLFRHKSGESLTHYQFWKITSLALTKLGLTQWRFNSHSSRIHVAYTAAVMGYATADIQTMGHWVSNRFKIYVWPLPKC</sequence>
<keyword evidence="3" id="KW-1185">Reference proteome</keyword>
<dbReference type="OrthoDB" id="9863428at2759"/>
<dbReference type="Gene3D" id="1.10.443.10">
    <property type="entry name" value="Intergrase catalytic core"/>
    <property type="match status" value="1"/>
</dbReference>
<dbReference type="GO" id="GO:0015074">
    <property type="term" value="P:DNA integration"/>
    <property type="evidence" value="ECO:0007669"/>
    <property type="project" value="InterPro"/>
</dbReference>
<accession>A0A9Q0Y194</accession>
<dbReference type="PANTHER" id="PTHR34605">
    <property type="entry name" value="PHAGE_INTEGRASE DOMAIN-CONTAINING PROTEIN"/>
    <property type="match status" value="1"/>
</dbReference>
<dbReference type="AlphaFoldDB" id="A0A9Q0Y194"/>
<evidence type="ECO:0000313" key="3">
    <source>
        <dbReference type="Proteomes" id="UP001142489"/>
    </source>
</evidence>
<evidence type="ECO:0000313" key="2">
    <source>
        <dbReference type="EMBL" id="KAJ7338636.1"/>
    </source>
</evidence>
<dbReference type="Proteomes" id="UP001142489">
    <property type="component" value="Unassembled WGS sequence"/>
</dbReference>
<organism evidence="2 3">
    <name type="scientific">Phrynocephalus forsythii</name>
    <dbReference type="NCBI Taxonomy" id="171643"/>
    <lineage>
        <taxon>Eukaryota</taxon>
        <taxon>Metazoa</taxon>
        <taxon>Chordata</taxon>
        <taxon>Craniata</taxon>
        <taxon>Vertebrata</taxon>
        <taxon>Euteleostomi</taxon>
        <taxon>Lepidosauria</taxon>
        <taxon>Squamata</taxon>
        <taxon>Bifurcata</taxon>
        <taxon>Unidentata</taxon>
        <taxon>Episquamata</taxon>
        <taxon>Toxicofera</taxon>
        <taxon>Iguania</taxon>
        <taxon>Acrodonta</taxon>
        <taxon>Agamidae</taxon>
        <taxon>Agaminae</taxon>
        <taxon>Phrynocephalus</taxon>
    </lineage>
</organism>
<keyword evidence="1" id="KW-0233">DNA recombination</keyword>
<reference evidence="2" key="1">
    <citation type="journal article" date="2023" name="DNA Res.">
        <title>Chromosome-level genome assembly of Phrynocephalus forsythii using third-generation DNA sequencing and Hi-C analysis.</title>
        <authorList>
            <person name="Qi Y."/>
            <person name="Zhao W."/>
            <person name="Zhao Y."/>
            <person name="Niu C."/>
            <person name="Cao S."/>
            <person name="Zhang Y."/>
        </authorList>
    </citation>
    <scope>NUCLEOTIDE SEQUENCE</scope>
    <source>
        <tissue evidence="2">Muscle</tissue>
    </source>
</reference>
<dbReference type="GO" id="GO:0006310">
    <property type="term" value="P:DNA recombination"/>
    <property type="evidence" value="ECO:0007669"/>
    <property type="project" value="UniProtKB-KW"/>
</dbReference>
<protein>
    <submittedName>
        <fullName evidence="2">Uncharacterized protein</fullName>
    </submittedName>
</protein>
<dbReference type="EMBL" id="JAPFRF010000003">
    <property type="protein sequence ID" value="KAJ7338636.1"/>
    <property type="molecule type" value="Genomic_DNA"/>
</dbReference>
<evidence type="ECO:0000256" key="1">
    <source>
        <dbReference type="ARBA" id="ARBA00023172"/>
    </source>
</evidence>
<name>A0A9Q0Y194_9SAUR</name>
<gene>
    <name evidence="2" type="ORF">JRQ81_012538</name>
</gene>
<dbReference type="InterPro" id="IPR013762">
    <property type="entry name" value="Integrase-like_cat_sf"/>
</dbReference>
<dbReference type="InterPro" id="IPR052925">
    <property type="entry name" value="Phage_Integrase-like_Recomb"/>
</dbReference>
<comment type="caution">
    <text evidence="2">The sequence shown here is derived from an EMBL/GenBank/DDBJ whole genome shotgun (WGS) entry which is preliminary data.</text>
</comment>
<dbReference type="InterPro" id="IPR011010">
    <property type="entry name" value="DNA_brk_join_enz"/>
</dbReference>
<proteinExistence type="predicted"/>